<dbReference type="AlphaFoldDB" id="A0AAX6FW61"/>
<feature type="compositionally biased region" description="Pro residues" evidence="1">
    <location>
        <begin position="18"/>
        <end position="41"/>
    </location>
</feature>
<feature type="region of interest" description="Disordered" evidence="1">
    <location>
        <begin position="1"/>
        <end position="101"/>
    </location>
</feature>
<feature type="compositionally biased region" description="Polar residues" evidence="1">
    <location>
        <begin position="76"/>
        <end position="86"/>
    </location>
</feature>
<feature type="compositionally biased region" description="Polar residues" evidence="1">
    <location>
        <begin position="54"/>
        <end position="68"/>
    </location>
</feature>
<evidence type="ECO:0000313" key="2">
    <source>
        <dbReference type="EMBL" id="KAJ6820268.1"/>
    </source>
</evidence>
<evidence type="ECO:0000313" key="4">
    <source>
        <dbReference type="Proteomes" id="UP001140949"/>
    </source>
</evidence>
<proteinExistence type="predicted"/>
<protein>
    <submittedName>
        <fullName evidence="2">Uncharacterized protein</fullName>
    </submittedName>
</protein>
<reference evidence="2" key="1">
    <citation type="journal article" date="2023" name="GigaByte">
        <title>Genome assembly of the bearded iris, Iris pallida Lam.</title>
        <authorList>
            <person name="Bruccoleri R.E."/>
            <person name="Oakeley E.J."/>
            <person name="Faust A.M.E."/>
            <person name="Altorfer M."/>
            <person name="Dessus-Babus S."/>
            <person name="Burckhardt D."/>
            <person name="Oertli M."/>
            <person name="Naumann U."/>
            <person name="Petersen F."/>
            <person name="Wong J."/>
        </authorList>
    </citation>
    <scope>NUCLEOTIDE SEQUENCE</scope>
    <source>
        <strain evidence="2">GSM-AAB239-AS_SAM_17_03QT</strain>
    </source>
</reference>
<dbReference type="EMBL" id="JANAVB010025794">
    <property type="protein sequence ID" value="KAJ6820269.1"/>
    <property type="molecule type" value="Genomic_DNA"/>
</dbReference>
<evidence type="ECO:0000256" key="1">
    <source>
        <dbReference type="SAM" id="MobiDB-lite"/>
    </source>
</evidence>
<evidence type="ECO:0000313" key="3">
    <source>
        <dbReference type="EMBL" id="KAJ6820269.1"/>
    </source>
</evidence>
<reference evidence="2" key="2">
    <citation type="submission" date="2023-04" db="EMBL/GenBank/DDBJ databases">
        <authorList>
            <person name="Bruccoleri R.E."/>
            <person name="Oakeley E.J."/>
            <person name="Faust A.-M."/>
            <person name="Dessus-Babus S."/>
            <person name="Altorfer M."/>
            <person name="Burckhardt D."/>
            <person name="Oertli M."/>
            <person name="Naumann U."/>
            <person name="Petersen F."/>
            <person name="Wong J."/>
        </authorList>
    </citation>
    <scope>NUCLEOTIDE SEQUENCE</scope>
    <source>
        <strain evidence="2">GSM-AAB239-AS_SAM_17_03QT</strain>
        <tissue evidence="2">Leaf</tissue>
    </source>
</reference>
<dbReference type="Proteomes" id="UP001140949">
    <property type="component" value="Unassembled WGS sequence"/>
</dbReference>
<name>A0AAX6FW61_IRIPA</name>
<keyword evidence="4" id="KW-1185">Reference proteome</keyword>
<sequence length="151" mass="16173">MSAACTLTNTTDPSPLFSTPPPASPEPTRPPPLHTSPPPSHTPQSAISGRCPISPSTTTKTIKPNSPGNPVAATPSRVSATRTPTPKSIPLPTHPLDPNRRRRCCREGAYSAPEPPRPWCSPDPYRRLLRTSATGWIDLGHCSRPLTSIFS</sequence>
<gene>
    <name evidence="2" type="ORF">M6B38_398305</name>
    <name evidence="3" type="ORF">M6B38_398310</name>
</gene>
<accession>A0AAX6FW61</accession>
<dbReference type="EMBL" id="JANAVB010025794">
    <property type="protein sequence ID" value="KAJ6820268.1"/>
    <property type="molecule type" value="Genomic_DNA"/>
</dbReference>
<organism evidence="2 4">
    <name type="scientific">Iris pallida</name>
    <name type="common">Sweet iris</name>
    <dbReference type="NCBI Taxonomy" id="29817"/>
    <lineage>
        <taxon>Eukaryota</taxon>
        <taxon>Viridiplantae</taxon>
        <taxon>Streptophyta</taxon>
        <taxon>Embryophyta</taxon>
        <taxon>Tracheophyta</taxon>
        <taxon>Spermatophyta</taxon>
        <taxon>Magnoliopsida</taxon>
        <taxon>Liliopsida</taxon>
        <taxon>Asparagales</taxon>
        <taxon>Iridaceae</taxon>
        <taxon>Iridoideae</taxon>
        <taxon>Irideae</taxon>
        <taxon>Iris</taxon>
    </lineage>
</organism>
<comment type="caution">
    <text evidence="2">The sequence shown here is derived from an EMBL/GenBank/DDBJ whole genome shotgun (WGS) entry which is preliminary data.</text>
</comment>